<dbReference type="HOGENOM" id="CLU_006229_4_5_14"/>
<dbReference type="GO" id="GO:0006261">
    <property type="term" value="P:DNA-templated DNA replication"/>
    <property type="evidence" value="ECO:0007669"/>
    <property type="project" value="TreeGrafter"/>
</dbReference>
<evidence type="ECO:0000313" key="2">
    <source>
        <dbReference type="Proteomes" id="UP000019265"/>
    </source>
</evidence>
<accession>W6A8S9</accession>
<dbReference type="STRING" id="1276257.SSABA_v1c00100"/>
<keyword evidence="2" id="KW-1185">Reference proteome</keyword>
<dbReference type="Pfam" id="PF13177">
    <property type="entry name" value="DNA_pol3_delta2"/>
    <property type="match status" value="1"/>
</dbReference>
<dbReference type="SUPFAM" id="SSF52540">
    <property type="entry name" value="P-loop containing nucleoside triphosphate hydrolases"/>
    <property type="match status" value="1"/>
</dbReference>
<dbReference type="Gene3D" id="3.40.50.300">
    <property type="entry name" value="P-loop containing nucleotide triphosphate hydrolases"/>
    <property type="match status" value="1"/>
</dbReference>
<dbReference type="OrthoDB" id="9810148at2"/>
<dbReference type="eggNOG" id="COG0470">
    <property type="taxonomic scope" value="Bacteria"/>
</dbReference>
<dbReference type="AlphaFoldDB" id="W6A8S9"/>
<reference evidence="1 2" key="1">
    <citation type="journal article" date="2014" name="Genome Biol. Evol.">
        <title>Molecular evolution of the substrate utilization strategies and putative virulence factors in mosquito-associated Spiroplasma species.</title>
        <authorList>
            <person name="Chang T.H."/>
            <person name="Lo W.S."/>
            <person name="Ku C."/>
            <person name="Chen L.L."/>
            <person name="Kuo C.H."/>
        </authorList>
    </citation>
    <scope>NUCLEOTIDE SEQUENCE [LARGE SCALE GENOMIC DNA]</scope>
    <source>
        <strain evidence="1">Ar-1343</strain>
    </source>
</reference>
<organism evidence="1 2">
    <name type="scientific">Spiroplasma sabaudiense Ar-1343</name>
    <dbReference type="NCBI Taxonomy" id="1276257"/>
    <lineage>
        <taxon>Bacteria</taxon>
        <taxon>Bacillati</taxon>
        <taxon>Mycoplasmatota</taxon>
        <taxon>Mollicutes</taxon>
        <taxon>Entomoplasmatales</taxon>
        <taxon>Spiroplasmataceae</taxon>
        <taxon>Spiroplasma</taxon>
    </lineage>
</organism>
<proteinExistence type="predicted"/>
<gene>
    <name evidence="1" type="primary">holB</name>
    <name evidence="1" type="ORF">SSABA_v1c00100</name>
</gene>
<dbReference type="InterPro" id="IPR027417">
    <property type="entry name" value="P-loop_NTPase"/>
</dbReference>
<evidence type="ECO:0000313" key="1">
    <source>
        <dbReference type="EMBL" id="AHI53422.1"/>
    </source>
</evidence>
<dbReference type="PANTHER" id="PTHR11669:SF8">
    <property type="entry name" value="DNA POLYMERASE III SUBUNIT DELTA"/>
    <property type="match status" value="1"/>
</dbReference>
<sequence>MRAPELIKKIQQLSLRNSLNHAILINCNDQELMDKSAFEIIRILYCPQKSLPNDNCNYCIRFSKNLISDIILIGDGFSTIGKDQVQGVIKQLSLTALENRGVKIYCLSNAENLTNESANSILKFLEEPPQNTMAILKTRDLQKLISTIKSRCQVFTISSDFLPLKENKLIELTKIGDKEEIFLFGQELAKLDKKEILEIVSDFYRFYCLKNNPEIAELCLQFINDLENKMPLNLIVENFLIKMNEVL</sequence>
<dbReference type="InterPro" id="IPR050238">
    <property type="entry name" value="DNA_Rep/Repair_Clamp_Loader"/>
</dbReference>
<dbReference type="Proteomes" id="UP000019265">
    <property type="component" value="Chromosome"/>
</dbReference>
<name>W6A8S9_9MOLU</name>
<dbReference type="EMBL" id="CP006934">
    <property type="protein sequence ID" value="AHI53422.1"/>
    <property type="molecule type" value="Genomic_DNA"/>
</dbReference>
<dbReference type="PATRIC" id="fig|1276257.3.peg.10"/>
<dbReference type="KEGG" id="ssab:SSABA_v1c00100"/>
<dbReference type="RefSeq" id="WP_025250563.1">
    <property type="nucleotide sequence ID" value="NZ_CP006934.1"/>
</dbReference>
<dbReference type="PANTHER" id="PTHR11669">
    <property type="entry name" value="REPLICATION FACTOR C / DNA POLYMERASE III GAMMA-TAU SUBUNIT"/>
    <property type="match status" value="1"/>
</dbReference>
<protein>
    <submittedName>
        <fullName evidence="1">DNA polymerase III subunit delta</fullName>
    </submittedName>
</protein>